<gene>
    <name evidence="4" type="ORF">QR685DRAFT_30444</name>
</gene>
<dbReference type="Proteomes" id="UP001451303">
    <property type="component" value="Unassembled WGS sequence"/>
</dbReference>
<evidence type="ECO:0000259" key="3">
    <source>
        <dbReference type="Pfam" id="PF14295"/>
    </source>
</evidence>
<reference evidence="4 5" key="1">
    <citation type="submission" date="2023-09" db="EMBL/GenBank/DDBJ databases">
        <title>Multi-omics analysis of a traditional fermented food reveals byproduct-associated fungal strains for waste-to-food upcycling.</title>
        <authorList>
            <consortium name="Lawrence Berkeley National Laboratory"/>
            <person name="Rekdal V.M."/>
            <person name="Villalobos-Escobedo J.M."/>
            <person name="Rodriguez-Valeron N."/>
            <person name="Garcia M.O."/>
            <person name="Vasquez D.P."/>
            <person name="Damayanti I."/>
            <person name="Sorensen P.M."/>
            <person name="Baidoo E.E."/>
            <person name="De Carvalho A.C."/>
            <person name="Riley R."/>
            <person name="Lipzen A."/>
            <person name="He G."/>
            <person name="Yan M."/>
            <person name="Haridas S."/>
            <person name="Daum C."/>
            <person name="Yoshinaga Y."/>
            <person name="Ng V."/>
            <person name="Grigoriev I.V."/>
            <person name="Munk R."/>
            <person name="Nuraida L."/>
            <person name="Wijaya C.H."/>
            <person name="Morales P.-C."/>
            <person name="Keasling J.D."/>
        </authorList>
    </citation>
    <scope>NUCLEOTIDE SEQUENCE [LARGE SCALE GENOMIC DNA]</scope>
    <source>
        <strain evidence="4 5">FGSC 2613</strain>
    </source>
</reference>
<evidence type="ECO:0000313" key="4">
    <source>
        <dbReference type="EMBL" id="KAL0474996.1"/>
    </source>
</evidence>
<keyword evidence="2" id="KW-0812">Transmembrane</keyword>
<feature type="transmembrane region" description="Helical" evidence="2">
    <location>
        <begin position="106"/>
        <end position="132"/>
    </location>
</feature>
<comment type="caution">
    <text evidence="4">The sequence shown here is derived from an EMBL/GenBank/DDBJ whole genome shotgun (WGS) entry which is preliminary data.</text>
</comment>
<feature type="compositionally biased region" description="Pro residues" evidence="1">
    <location>
        <begin position="1"/>
        <end position="11"/>
    </location>
</feature>
<keyword evidence="5" id="KW-1185">Reference proteome</keyword>
<keyword evidence="2" id="KW-1133">Transmembrane helix</keyword>
<name>A0ABR3DT22_NEUIN</name>
<accession>A0ABR3DT22</accession>
<dbReference type="EMBL" id="JAVLET010000001">
    <property type="protein sequence ID" value="KAL0474996.1"/>
    <property type="molecule type" value="Genomic_DNA"/>
</dbReference>
<keyword evidence="2" id="KW-0472">Membrane</keyword>
<protein>
    <recommendedName>
        <fullName evidence="3">Apple domain-containing protein</fullName>
    </recommendedName>
</protein>
<sequence>MDQPQPKPSPRNSPTQGNVPEVYWADDDQEDERGNAEDSQYTFFREGSPTPPEYEKGLAAERAAAGGSVIGSYAASRSTVGGSLPPAEEYRGCLGKYQQRCGIRRGVLWAIIIAVILPVIMLPLSVGLGVGLSRSSKSSSSSTAPGTSSSQTALPISSIQDVTTIPSLMPSHSQTAVSTATVIPSSTTSSSINKPRPTAYSDCPAANNTMHRIPGLAKSFLRLCGVDYTADDLGNFLAGDMAECIDACAAMERCSGCSWGYLDGDKGNKHRCWLKSNLQTAKEQPSDWCFAMIPR</sequence>
<feature type="domain" description="Apple" evidence="3">
    <location>
        <begin position="226"/>
        <end position="275"/>
    </location>
</feature>
<proteinExistence type="predicted"/>
<evidence type="ECO:0000256" key="2">
    <source>
        <dbReference type="SAM" id="Phobius"/>
    </source>
</evidence>
<organism evidence="4 5">
    <name type="scientific">Neurospora intermedia</name>
    <dbReference type="NCBI Taxonomy" id="5142"/>
    <lineage>
        <taxon>Eukaryota</taxon>
        <taxon>Fungi</taxon>
        <taxon>Dikarya</taxon>
        <taxon>Ascomycota</taxon>
        <taxon>Pezizomycotina</taxon>
        <taxon>Sordariomycetes</taxon>
        <taxon>Sordariomycetidae</taxon>
        <taxon>Sordariales</taxon>
        <taxon>Sordariaceae</taxon>
        <taxon>Neurospora</taxon>
    </lineage>
</organism>
<dbReference type="Gene3D" id="3.50.4.10">
    <property type="entry name" value="Hepatocyte Growth Factor"/>
    <property type="match status" value="1"/>
</dbReference>
<dbReference type="Pfam" id="PF14295">
    <property type="entry name" value="PAN_4"/>
    <property type="match status" value="1"/>
</dbReference>
<dbReference type="InterPro" id="IPR003609">
    <property type="entry name" value="Pan_app"/>
</dbReference>
<feature type="region of interest" description="Disordered" evidence="1">
    <location>
        <begin position="1"/>
        <end position="53"/>
    </location>
</feature>
<evidence type="ECO:0000313" key="5">
    <source>
        <dbReference type="Proteomes" id="UP001451303"/>
    </source>
</evidence>
<evidence type="ECO:0000256" key="1">
    <source>
        <dbReference type="SAM" id="MobiDB-lite"/>
    </source>
</evidence>